<dbReference type="AlphaFoldDB" id="A0AAV2RA82"/>
<keyword evidence="3" id="KW-1185">Reference proteome</keyword>
<gene>
    <name evidence="2" type="ORF">MNOR_LOCUS21118</name>
</gene>
<evidence type="ECO:0000256" key="1">
    <source>
        <dbReference type="SAM" id="SignalP"/>
    </source>
</evidence>
<protein>
    <submittedName>
        <fullName evidence="2">Uncharacterized protein</fullName>
    </submittedName>
</protein>
<dbReference type="EMBL" id="CAXKWB010016783">
    <property type="protein sequence ID" value="CAL4117108.1"/>
    <property type="molecule type" value="Genomic_DNA"/>
</dbReference>
<name>A0AAV2RA82_MEGNR</name>
<dbReference type="Proteomes" id="UP001497623">
    <property type="component" value="Unassembled WGS sequence"/>
</dbReference>
<reference evidence="2 3" key="1">
    <citation type="submission" date="2024-05" db="EMBL/GenBank/DDBJ databases">
        <authorList>
            <person name="Wallberg A."/>
        </authorList>
    </citation>
    <scope>NUCLEOTIDE SEQUENCE [LARGE SCALE GENOMIC DNA]</scope>
</reference>
<feature type="signal peptide" evidence="1">
    <location>
        <begin position="1"/>
        <end position="18"/>
    </location>
</feature>
<keyword evidence="1" id="KW-0732">Signal</keyword>
<feature type="chain" id="PRO_5043517122" evidence="1">
    <location>
        <begin position="19"/>
        <end position="184"/>
    </location>
</feature>
<organism evidence="2 3">
    <name type="scientific">Meganyctiphanes norvegica</name>
    <name type="common">Northern krill</name>
    <name type="synonym">Thysanopoda norvegica</name>
    <dbReference type="NCBI Taxonomy" id="48144"/>
    <lineage>
        <taxon>Eukaryota</taxon>
        <taxon>Metazoa</taxon>
        <taxon>Ecdysozoa</taxon>
        <taxon>Arthropoda</taxon>
        <taxon>Crustacea</taxon>
        <taxon>Multicrustacea</taxon>
        <taxon>Malacostraca</taxon>
        <taxon>Eumalacostraca</taxon>
        <taxon>Eucarida</taxon>
        <taxon>Euphausiacea</taxon>
        <taxon>Euphausiidae</taxon>
        <taxon>Meganyctiphanes</taxon>
    </lineage>
</organism>
<feature type="non-terminal residue" evidence="2">
    <location>
        <position position="184"/>
    </location>
</feature>
<sequence>MKLFAVLSILVFASISFGKDNCEVQELIGNGQPLEFLPAVNTTLWFWAPMGAVFSMQFNRLSGNTAPVASDFGILIGDTEWKTAAITWPNINGQKGILRIPESIEWEKGGEWKSTDNHKHSWPLMNFHFRNLQVYSNRYMLWSTKDPKTLDLISCHDFISNLFYRLLTTTDIPPPPPVTCPTVT</sequence>
<comment type="caution">
    <text evidence="2">The sequence shown here is derived from an EMBL/GenBank/DDBJ whole genome shotgun (WGS) entry which is preliminary data.</text>
</comment>
<accession>A0AAV2RA82</accession>
<evidence type="ECO:0000313" key="2">
    <source>
        <dbReference type="EMBL" id="CAL4117108.1"/>
    </source>
</evidence>
<proteinExistence type="predicted"/>
<evidence type="ECO:0000313" key="3">
    <source>
        <dbReference type="Proteomes" id="UP001497623"/>
    </source>
</evidence>